<dbReference type="PANTHER" id="PTHR12558:SF13">
    <property type="entry name" value="CELL DIVISION CYCLE PROTEIN 27 HOMOLOG"/>
    <property type="match status" value="1"/>
</dbReference>
<dbReference type="EMBL" id="FNQF01000008">
    <property type="protein sequence ID" value="SEA61970.1"/>
    <property type="molecule type" value="Genomic_DNA"/>
</dbReference>
<evidence type="ECO:0000313" key="3">
    <source>
        <dbReference type="Proteomes" id="UP000198820"/>
    </source>
</evidence>
<dbReference type="STRING" id="908615.SAMN05421540_10888"/>
<dbReference type="Pfam" id="PF13174">
    <property type="entry name" value="TPR_6"/>
    <property type="match status" value="2"/>
</dbReference>
<dbReference type="InterPro" id="IPR019734">
    <property type="entry name" value="TPR_rpt"/>
</dbReference>
<dbReference type="SUPFAM" id="SSF48452">
    <property type="entry name" value="TPR-like"/>
    <property type="match status" value="2"/>
</dbReference>
<name>A0A1H4CNR0_9FLAO</name>
<dbReference type="PROSITE" id="PS50005">
    <property type="entry name" value="TPR"/>
    <property type="match status" value="1"/>
</dbReference>
<protein>
    <submittedName>
        <fullName evidence="2">Tetratricopeptide repeat-containing protein</fullName>
    </submittedName>
</protein>
<dbReference type="Pfam" id="PF14559">
    <property type="entry name" value="TPR_19"/>
    <property type="match status" value="1"/>
</dbReference>
<dbReference type="PANTHER" id="PTHR12558">
    <property type="entry name" value="CELL DIVISION CYCLE 16,23,27"/>
    <property type="match status" value="1"/>
</dbReference>
<dbReference type="RefSeq" id="WP_093244588.1">
    <property type="nucleotide sequence ID" value="NZ_FNQF01000008.1"/>
</dbReference>
<reference evidence="2 3" key="1">
    <citation type="submission" date="2016-10" db="EMBL/GenBank/DDBJ databases">
        <authorList>
            <person name="de Groot N.N."/>
        </authorList>
    </citation>
    <scope>NUCLEOTIDE SEQUENCE [LARGE SCALE GENOMIC DNA]</scope>
    <source>
        <strain evidence="2 3">DSM 23581</strain>
    </source>
</reference>
<keyword evidence="1" id="KW-0802">TPR repeat</keyword>
<keyword evidence="3" id="KW-1185">Reference proteome</keyword>
<proteinExistence type="predicted"/>
<dbReference type="Gene3D" id="1.25.40.10">
    <property type="entry name" value="Tetratricopeptide repeat domain"/>
    <property type="match status" value="3"/>
</dbReference>
<sequence>MQKILIILCFLCLGISEAQNKSLAENYAEQGEYAKALVIYKELYQQNPNSQTFLVDLVDTYKNLDSIHQAEDVLVEFLKRPGDYPHIEVELGYLYQQDQQLKKAESLYNSAISKVEIRPVYAYAIGKAFQKYGLLSYAQQTYEKAQELRPSTNFLIQLAQIYGEQSKFDQMFEMYVDLIEKNERYFKMLNQIFNEFITEDPQNEANLALKKTLLKRNQEEPKLIYNETLSWLFTQQKDYNMAFIQEKAIYARSEEKNAKRLFDLAKIVFEEEDFSLAEKIFLEVQDKTNYQSLFYESAQHLLLILEKREDIKKIEVEEAYQTFFDNEDVNEYTSPILLNWARFKAFQNNDKTAALQLLDDAADAEIRKTQEAELKTLKADILLKDEQFNQALLLYAQVERLVPNSDLSRESKFKTAQASYFKGDFKWALSQLDVLKNSVSELIANDAMELALHIKDNAYQDSTQTDLKKVAKADFLKFQNKNTEAIQVLEQVLEDYKTEEIIDKTLYRLAQIHNENQDLEQASTYYQKLIDDHPESILADNANFELGLIYMNKLNQPKKAQTYFESIIFNYSDSIFFVAARRYFRELRGDKIKENADI</sequence>
<evidence type="ECO:0000313" key="2">
    <source>
        <dbReference type="EMBL" id="SEA61970.1"/>
    </source>
</evidence>
<dbReference type="SMART" id="SM00028">
    <property type="entry name" value="TPR"/>
    <property type="match status" value="6"/>
</dbReference>
<dbReference type="InterPro" id="IPR011990">
    <property type="entry name" value="TPR-like_helical_dom_sf"/>
</dbReference>
<organism evidence="2 3">
    <name type="scientific">Psychroflexus halocasei</name>
    <dbReference type="NCBI Taxonomy" id="908615"/>
    <lineage>
        <taxon>Bacteria</taxon>
        <taxon>Pseudomonadati</taxon>
        <taxon>Bacteroidota</taxon>
        <taxon>Flavobacteriia</taxon>
        <taxon>Flavobacteriales</taxon>
        <taxon>Flavobacteriaceae</taxon>
        <taxon>Psychroflexus</taxon>
    </lineage>
</organism>
<dbReference type="Proteomes" id="UP000198820">
    <property type="component" value="Unassembled WGS sequence"/>
</dbReference>
<feature type="repeat" description="TPR" evidence="1">
    <location>
        <begin position="503"/>
        <end position="536"/>
    </location>
</feature>
<dbReference type="AlphaFoldDB" id="A0A1H4CNR0"/>
<accession>A0A1H4CNR0</accession>
<gene>
    <name evidence="2" type="ORF">SAMN05421540_10888</name>
</gene>
<evidence type="ECO:0000256" key="1">
    <source>
        <dbReference type="PROSITE-ProRule" id="PRU00339"/>
    </source>
</evidence>